<evidence type="ECO:0000256" key="3">
    <source>
        <dbReference type="ARBA" id="ARBA00023237"/>
    </source>
</evidence>
<keyword evidence="4" id="KW-0732">Signal</keyword>
<keyword evidence="7" id="KW-1185">Reference proteome</keyword>
<keyword evidence="3" id="KW-0998">Cell outer membrane</keyword>
<dbReference type="Gene3D" id="2.40.170.20">
    <property type="entry name" value="TonB-dependent receptor, beta-barrel domain"/>
    <property type="match status" value="1"/>
</dbReference>
<dbReference type="NCBIfam" id="TIGR01782">
    <property type="entry name" value="TonB-Xanth-Caul"/>
    <property type="match status" value="1"/>
</dbReference>
<comment type="subcellular location">
    <subcellularLocation>
        <location evidence="1">Cell outer membrane</location>
    </subcellularLocation>
</comment>
<reference evidence="6 7" key="1">
    <citation type="submission" date="2023-10" db="EMBL/GenBank/DDBJ databases">
        <title>Psychrosphaera aquimaarina strain SW33 isolated from seawater.</title>
        <authorList>
            <person name="Bayburt H."/>
            <person name="Kim J.M."/>
            <person name="Choi B.J."/>
            <person name="Jeon C.O."/>
        </authorList>
    </citation>
    <scope>NUCLEOTIDE SEQUENCE [LARGE SCALE GENOMIC DNA]</scope>
    <source>
        <strain evidence="6 7">KCTC 52743</strain>
    </source>
</reference>
<dbReference type="Gene3D" id="2.170.130.10">
    <property type="entry name" value="TonB-dependent receptor, plug domain"/>
    <property type="match status" value="1"/>
</dbReference>
<dbReference type="PANTHER" id="PTHR40980:SF3">
    <property type="entry name" value="TONB-DEPENDENT RECEPTOR-LIKE BETA-BARREL DOMAIN-CONTAINING PROTEIN"/>
    <property type="match status" value="1"/>
</dbReference>
<evidence type="ECO:0000313" key="7">
    <source>
        <dbReference type="Proteomes" id="UP001257914"/>
    </source>
</evidence>
<proteinExistence type="predicted"/>
<dbReference type="InterPro" id="IPR010104">
    <property type="entry name" value="TonB_rcpt_bac"/>
</dbReference>
<dbReference type="InterPro" id="IPR036942">
    <property type="entry name" value="Beta-barrel_TonB_sf"/>
</dbReference>
<dbReference type="RefSeq" id="WP_315947379.1">
    <property type="nucleotide sequence ID" value="NZ_JAWCUA010000010.1"/>
</dbReference>
<dbReference type="Proteomes" id="UP001257914">
    <property type="component" value="Unassembled WGS sequence"/>
</dbReference>
<gene>
    <name evidence="6" type="ORF">RT723_12365</name>
</gene>
<evidence type="ECO:0000259" key="5">
    <source>
        <dbReference type="Pfam" id="PF07715"/>
    </source>
</evidence>
<accession>A0ABU3R276</accession>
<dbReference type="Pfam" id="PF07715">
    <property type="entry name" value="Plug"/>
    <property type="match status" value="1"/>
</dbReference>
<feature type="chain" id="PRO_5046865531" evidence="4">
    <location>
        <begin position="30"/>
        <end position="994"/>
    </location>
</feature>
<dbReference type="InterPro" id="IPR012910">
    <property type="entry name" value="Plug_dom"/>
</dbReference>
<protein>
    <submittedName>
        <fullName evidence="6">TonB-dependent receptor</fullName>
    </submittedName>
</protein>
<feature type="domain" description="TonB-dependent receptor plug" evidence="5">
    <location>
        <begin position="63"/>
        <end position="174"/>
    </location>
</feature>
<dbReference type="InterPro" id="IPR037066">
    <property type="entry name" value="Plug_dom_sf"/>
</dbReference>
<evidence type="ECO:0000256" key="1">
    <source>
        <dbReference type="ARBA" id="ARBA00004442"/>
    </source>
</evidence>
<evidence type="ECO:0000256" key="4">
    <source>
        <dbReference type="SAM" id="SignalP"/>
    </source>
</evidence>
<dbReference type="SUPFAM" id="SSF56935">
    <property type="entry name" value="Porins"/>
    <property type="match status" value="1"/>
</dbReference>
<dbReference type="PANTHER" id="PTHR40980">
    <property type="entry name" value="PLUG DOMAIN-CONTAINING PROTEIN"/>
    <property type="match status" value="1"/>
</dbReference>
<evidence type="ECO:0000313" key="6">
    <source>
        <dbReference type="EMBL" id="MDU0113777.1"/>
    </source>
</evidence>
<keyword evidence="2" id="KW-0472">Membrane</keyword>
<evidence type="ECO:0000256" key="2">
    <source>
        <dbReference type="ARBA" id="ARBA00023136"/>
    </source>
</evidence>
<name>A0ABU3R276_9GAMM</name>
<feature type="signal peptide" evidence="4">
    <location>
        <begin position="1"/>
        <end position="29"/>
    </location>
</feature>
<organism evidence="6 7">
    <name type="scientific">Psychrosphaera aquimarina</name>
    <dbReference type="NCBI Taxonomy" id="2044854"/>
    <lineage>
        <taxon>Bacteria</taxon>
        <taxon>Pseudomonadati</taxon>
        <taxon>Pseudomonadota</taxon>
        <taxon>Gammaproteobacteria</taxon>
        <taxon>Alteromonadales</taxon>
        <taxon>Pseudoalteromonadaceae</taxon>
        <taxon>Psychrosphaera</taxon>
    </lineage>
</organism>
<sequence>MSKQHFSKVGFKRTLLSTLISIQCFGAYAAVDAEKEKAPSVDDVEVIEIKGIKGNLESALNAKKSSPTIVDGISSDDIGSLPALDMGEALQAVAGVQLNREGERRESSINLRGLPSGFVLTTANGQAIATPTRNSSASAYGAGNPFGAFNPAVFSGIKVVKSLSAEMPEGGISGIVDQGIRGALSRKDSLTAQVGFRHEELADSMDPEFVLSGSTHLIKDVLAVNGTLAFSEQTFRQDAIRINAYDTISNKQYDQGNGAGTFSEWKAAQGLPSNAIVQMPGEYRQQSEVNTGDRLSFAGGIEFQATEQLKLGANVILTSRDLDGSRLEQLEMRLDQSTVGITPRADSAPRDTGSVGTNGEPIYTLSAVDFNNPRYYFDNRQDAQQQDSNAYLFDAEWRSDDWIVDAAVTLSDAVNQRAEVLLSSRVDNSGITGTVYTGEGDIGDFYFDMEGAEGSMDWDNAVWSVKDKVANTALVGSKVDGVSNVYMIITGNYEQVEHEANSVEFNAEHMLDNPFIQSIKFGYRFAESSQDSTYAKGSSVGVDPTGVLTNASITDPSYVNEEAFFGGLAPGFVTAADGWRSFDFASMNQGLRDSIDINNVGDSSDGETAVLTPMGYIQRGGRQADGYIYSSSLETHALYLMANLEVELGDSYLTGNVGGRYIDSSTESRAPLAGQGDINNLDQGVYPEDYSHFLPSINLAMNLDQDEEFMVRMAYNESIVRPDLRAANPSAKFKYIPGLAEVGLPGVGIKPFEADSLDFSFEWYNREGSAITLAVFNKEISNLFDNEGLCNSDALVGTGVNLGSLSQQADGTCITDGNDNLSDATLLVAGDEVRMSGLINIEDTISVSGYELSIQQNLDFLPYPFNGLGGVLNYSNTSQDEDDDARVPGISDETYNAIAYYEEDDFGIRIAYNYRTAYDLRTTGTANGSGDRSVKAAGRLDLSAYYNVNEKMSVSFKAYNLTDTLYEEYQNNEWMPRSTKFGGRVYAVNAKYKF</sequence>
<keyword evidence="6" id="KW-0675">Receptor</keyword>
<comment type="caution">
    <text evidence="6">The sequence shown here is derived from an EMBL/GenBank/DDBJ whole genome shotgun (WGS) entry which is preliminary data.</text>
</comment>
<dbReference type="EMBL" id="JAWCUA010000010">
    <property type="protein sequence ID" value="MDU0113777.1"/>
    <property type="molecule type" value="Genomic_DNA"/>
</dbReference>